<keyword evidence="5" id="KW-1185">Reference proteome</keyword>
<dbReference type="CDD" id="cd05121">
    <property type="entry name" value="ABC1_ADCK3-like"/>
    <property type="match status" value="1"/>
</dbReference>
<sequence length="546" mass="60798">MNNLPHRLLRYKDLAQFFIVHVRPVLARDTESSVDSQLSSPKLEEDAVAFAKSLESMGPTFVKFGQLLSTRSDLLPAEYVDALQRLQDDLKPVAYEEMSEVFEREIGASITKVFAEFDQRPIAAASLGQTYKAITRSGDVVAVKIQRPGIRRQIQEDLEILSSLAAFAEKHSDEGSRYALVELVAQFKVSITEELDYIREAGNLKKLAVILSNFAHLEVPATHMSYCSAKVLTMDYVNGVKITQLSGLAMTELDGNCLVDDLLKAYLHQFITEGFFHADPHPGNLIFTDQGRLAFMDLGMVGRLSDQMRDAMYHLFSGICENKSERVVDVIMSAGLQENHLVDRKRLSSDVANLVARSEAISVKELQFGTLVMRIIHMCAEHGVILPREFNLVGKALLNIDQIVIKLAPDFNPGQAVNRHLRAIAFKRSLESLNPSDAFTAMVQTKELFQKAPHRLNSLLDNLSENKFRVNADVIDEDALIQGFQKIANRITIGVIVAALIVGAALMMRIDSDFQIFGYPGIAMVLLISALLLAAYTVFDILKKDQ</sequence>
<protein>
    <submittedName>
        <fullName evidence="4">AarF/UbiB family protein</fullName>
    </submittedName>
</protein>
<name>A0ABU1ASC2_9BACT</name>
<evidence type="ECO:0000256" key="1">
    <source>
        <dbReference type="ARBA" id="ARBA00009670"/>
    </source>
</evidence>
<gene>
    <name evidence="4" type="ORF">QEH52_06040</name>
</gene>
<feature type="domain" description="ABC1 atypical kinase-like" evidence="3">
    <location>
        <begin position="85"/>
        <end position="329"/>
    </location>
</feature>
<feature type="transmembrane region" description="Helical" evidence="2">
    <location>
        <begin position="516"/>
        <end position="539"/>
    </location>
</feature>
<proteinExistence type="inferred from homology"/>
<dbReference type="InterPro" id="IPR011009">
    <property type="entry name" value="Kinase-like_dom_sf"/>
</dbReference>
<feature type="transmembrane region" description="Helical" evidence="2">
    <location>
        <begin position="491"/>
        <end position="510"/>
    </location>
</feature>
<comment type="caution">
    <text evidence="4">The sequence shown here is derived from an EMBL/GenBank/DDBJ whole genome shotgun (WGS) entry which is preliminary data.</text>
</comment>
<keyword evidence="2" id="KW-0472">Membrane</keyword>
<evidence type="ECO:0000259" key="3">
    <source>
        <dbReference type="Pfam" id="PF03109"/>
    </source>
</evidence>
<comment type="similarity">
    <text evidence="1">Belongs to the protein kinase superfamily. ADCK protein kinase family.</text>
</comment>
<dbReference type="InterPro" id="IPR050154">
    <property type="entry name" value="UbiB_kinase"/>
</dbReference>
<dbReference type="SUPFAM" id="SSF56112">
    <property type="entry name" value="Protein kinase-like (PK-like)"/>
    <property type="match status" value="1"/>
</dbReference>
<accession>A0ABU1ASC2</accession>
<dbReference type="InterPro" id="IPR004147">
    <property type="entry name" value="ABC1_dom"/>
</dbReference>
<reference evidence="4 5" key="1">
    <citation type="submission" date="2023-04" db="EMBL/GenBank/DDBJ databases">
        <title>A novel bacteria isolated from coastal sediment.</title>
        <authorList>
            <person name="Liu X.-J."/>
            <person name="Du Z.-J."/>
        </authorList>
    </citation>
    <scope>NUCLEOTIDE SEQUENCE [LARGE SCALE GENOMIC DNA]</scope>
    <source>
        <strain evidence="4 5">SDUM461003</strain>
    </source>
</reference>
<dbReference type="EMBL" id="JARXHW010000009">
    <property type="protein sequence ID" value="MDQ8207059.1"/>
    <property type="molecule type" value="Genomic_DNA"/>
</dbReference>
<dbReference type="Proteomes" id="UP001225316">
    <property type="component" value="Unassembled WGS sequence"/>
</dbReference>
<evidence type="ECO:0000313" key="5">
    <source>
        <dbReference type="Proteomes" id="UP001225316"/>
    </source>
</evidence>
<keyword evidence="2" id="KW-0812">Transmembrane</keyword>
<keyword evidence="2" id="KW-1133">Transmembrane helix</keyword>
<organism evidence="4 5">
    <name type="scientific">Thalassobacterium maritimum</name>
    <dbReference type="NCBI Taxonomy" id="3041265"/>
    <lineage>
        <taxon>Bacteria</taxon>
        <taxon>Pseudomonadati</taxon>
        <taxon>Verrucomicrobiota</taxon>
        <taxon>Opitutia</taxon>
        <taxon>Puniceicoccales</taxon>
        <taxon>Coraliomargaritaceae</taxon>
        <taxon>Thalassobacterium</taxon>
    </lineage>
</organism>
<dbReference type="PANTHER" id="PTHR10566">
    <property type="entry name" value="CHAPERONE-ACTIVITY OF BC1 COMPLEX CABC1 -RELATED"/>
    <property type="match status" value="1"/>
</dbReference>
<evidence type="ECO:0000256" key="2">
    <source>
        <dbReference type="SAM" id="Phobius"/>
    </source>
</evidence>
<evidence type="ECO:0000313" key="4">
    <source>
        <dbReference type="EMBL" id="MDQ8207059.1"/>
    </source>
</evidence>
<dbReference type="RefSeq" id="WP_308949195.1">
    <property type="nucleotide sequence ID" value="NZ_JARXHW010000009.1"/>
</dbReference>
<dbReference type="Pfam" id="PF03109">
    <property type="entry name" value="ABC1"/>
    <property type="match status" value="1"/>
</dbReference>
<dbReference type="PANTHER" id="PTHR10566:SF113">
    <property type="entry name" value="PROTEIN ACTIVITY OF BC1 COMPLEX KINASE 7, CHLOROPLASTIC"/>
    <property type="match status" value="1"/>
</dbReference>